<dbReference type="Proteomes" id="UP001221757">
    <property type="component" value="Unassembled WGS sequence"/>
</dbReference>
<dbReference type="EMBL" id="JARKIE010000517">
    <property type="protein sequence ID" value="KAJ7631489.1"/>
    <property type="molecule type" value="Genomic_DNA"/>
</dbReference>
<dbReference type="AlphaFoldDB" id="A0AAD7BVE4"/>
<evidence type="ECO:0000256" key="1">
    <source>
        <dbReference type="SAM" id="MobiDB-lite"/>
    </source>
</evidence>
<feature type="compositionally biased region" description="Pro residues" evidence="1">
    <location>
        <begin position="79"/>
        <end position="93"/>
    </location>
</feature>
<keyword evidence="3" id="KW-1185">Reference proteome</keyword>
<feature type="region of interest" description="Disordered" evidence="1">
    <location>
        <begin position="1"/>
        <end position="138"/>
    </location>
</feature>
<protein>
    <submittedName>
        <fullName evidence="2">Uncharacterized protein</fullName>
    </submittedName>
</protein>
<accession>A0AAD7BVE4</accession>
<evidence type="ECO:0000313" key="2">
    <source>
        <dbReference type="EMBL" id="KAJ7631489.1"/>
    </source>
</evidence>
<organism evidence="2 3">
    <name type="scientific">Mycena rosella</name>
    <name type="common">Pink bonnet</name>
    <name type="synonym">Agaricus rosellus</name>
    <dbReference type="NCBI Taxonomy" id="1033263"/>
    <lineage>
        <taxon>Eukaryota</taxon>
        <taxon>Fungi</taxon>
        <taxon>Dikarya</taxon>
        <taxon>Basidiomycota</taxon>
        <taxon>Agaricomycotina</taxon>
        <taxon>Agaricomycetes</taxon>
        <taxon>Agaricomycetidae</taxon>
        <taxon>Agaricales</taxon>
        <taxon>Marasmiineae</taxon>
        <taxon>Mycenaceae</taxon>
        <taxon>Mycena</taxon>
    </lineage>
</organism>
<feature type="compositionally biased region" description="Low complexity" evidence="1">
    <location>
        <begin position="1"/>
        <end position="21"/>
    </location>
</feature>
<sequence>MSPRRPNSSRPSAPSSGCRPSVPRHHVHCPPPPAPHPTSPPLRNLTLPPLPPLPRVAPGPLPHQLPPPPMCRTPRPHCARPPPPPLRPNPAPFRPRRCPQHMHTRPAAPALNPRRCGPTHLAPDPNFTSRSAPPPRPAAASMRRVCLRMGAGAPAAADATSFHDCHHSKFLVVYGDYVADACPPPSTTASTRHICLRALAAPSAAADTITPRPPPPQQAPASTAITLPTPALLPPLRLPAPHPARLCCCRRCAHRRCHAMAAVPSMPQPSPSTQPLCASPM</sequence>
<gene>
    <name evidence="2" type="ORF">B0H17DRAFT_1217881</name>
</gene>
<evidence type="ECO:0000313" key="3">
    <source>
        <dbReference type="Proteomes" id="UP001221757"/>
    </source>
</evidence>
<feature type="compositionally biased region" description="Pro residues" evidence="1">
    <location>
        <begin position="48"/>
        <end position="71"/>
    </location>
</feature>
<proteinExistence type="predicted"/>
<reference evidence="2" key="1">
    <citation type="submission" date="2023-03" db="EMBL/GenBank/DDBJ databases">
        <title>Massive genome expansion in bonnet fungi (Mycena s.s.) driven by repeated elements and novel gene families across ecological guilds.</title>
        <authorList>
            <consortium name="Lawrence Berkeley National Laboratory"/>
            <person name="Harder C.B."/>
            <person name="Miyauchi S."/>
            <person name="Viragh M."/>
            <person name="Kuo A."/>
            <person name="Thoen E."/>
            <person name="Andreopoulos B."/>
            <person name="Lu D."/>
            <person name="Skrede I."/>
            <person name="Drula E."/>
            <person name="Henrissat B."/>
            <person name="Morin E."/>
            <person name="Kohler A."/>
            <person name="Barry K."/>
            <person name="LaButti K."/>
            <person name="Morin E."/>
            <person name="Salamov A."/>
            <person name="Lipzen A."/>
            <person name="Mereny Z."/>
            <person name="Hegedus B."/>
            <person name="Baldrian P."/>
            <person name="Stursova M."/>
            <person name="Weitz H."/>
            <person name="Taylor A."/>
            <person name="Grigoriev I.V."/>
            <person name="Nagy L.G."/>
            <person name="Martin F."/>
            <person name="Kauserud H."/>
        </authorList>
    </citation>
    <scope>NUCLEOTIDE SEQUENCE</scope>
    <source>
        <strain evidence="2">CBHHK067</strain>
    </source>
</reference>
<feature type="compositionally biased region" description="Basic residues" evidence="1">
    <location>
        <begin position="94"/>
        <end position="104"/>
    </location>
</feature>
<comment type="caution">
    <text evidence="2">The sequence shown here is derived from an EMBL/GenBank/DDBJ whole genome shotgun (WGS) entry which is preliminary data.</text>
</comment>
<feature type="compositionally biased region" description="Pro residues" evidence="1">
    <location>
        <begin position="29"/>
        <end position="40"/>
    </location>
</feature>
<name>A0AAD7BVE4_MYCRO</name>